<name>Q6MP98_BDEBA</name>
<keyword evidence="3" id="KW-1185">Reference proteome</keyword>
<dbReference type="HOGENOM" id="CLU_1044525_0_0_7"/>
<dbReference type="RefSeq" id="WP_011163502.1">
    <property type="nucleotide sequence ID" value="NC_005363.1"/>
</dbReference>
<dbReference type="GeneID" id="93012031"/>
<reference evidence="2 3" key="1">
    <citation type="journal article" date="2004" name="Science">
        <title>A predator unmasked: life cycle of Bdellovibrio bacteriovorus from a genomic perspective.</title>
        <authorList>
            <person name="Rendulic S."/>
            <person name="Jagtap P."/>
            <person name="Rosinus A."/>
            <person name="Eppinger M."/>
            <person name="Baar C."/>
            <person name="Lanz C."/>
            <person name="Keller H."/>
            <person name="Lambert C."/>
            <person name="Evans K.J."/>
            <person name="Goesmann A."/>
            <person name="Meyer F."/>
            <person name="Sockett R.E."/>
            <person name="Schuster S.C."/>
        </authorList>
    </citation>
    <scope>NUCLEOTIDE SEQUENCE [LARGE SCALE GENOMIC DNA]</scope>
    <source>
        <strain evidence="3">ATCC 15356 / DSM 50701 / NCIMB 9529 / HD100</strain>
    </source>
</reference>
<dbReference type="STRING" id="264462.Bd0962"/>
<dbReference type="EMBL" id="BX842648">
    <property type="protein sequence ID" value="CAE78900.1"/>
    <property type="molecule type" value="Genomic_DNA"/>
</dbReference>
<evidence type="ECO:0000313" key="3">
    <source>
        <dbReference type="Proteomes" id="UP000008080"/>
    </source>
</evidence>
<protein>
    <submittedName>
        <fullName evidence="2">Uncharacterized protein</fullName>
    </submittedName>
</protein>
<feature type="signal peptide" evidence="1">
    <location>
        <begin position="1"/>
        <end position="17"/>
    </location>
</feature>
<dbReference type="AlphaFoldDB" id="Q6MP98"/>
<evidence type="ECO:0000256" key="1">
    <source>
        <dbReference type="SAM" id="SignalP"/>
    </source>
</evidence>
<sequence length="266" mass="28282">MKFISVLIFLFSSISFAQTVSRIQGTEATINLEGHEGLNVGDRVHFLNSQLSTAGEGEVLRLSAGGKKALVKIVSGKVKAGMTLEKISSSVSAPKETAAQSSAGAAMRVDGISYASLSESDRAILERGEISQTRYVVGGILATYPLGLGIGHAVQGRYMEKGWIFTVGELASLMVLMAGFGDCVDDAWSSNNNCNNSGGLVFAGAFGFVGFRIWEAIDAWATPPEQNRRYRELKSRLPASEDTITFEPGFMPLADGGGALGLRLTF</sequence>
<accession>Q6MP98</accession>
<organism evidence="2 3">
    <name type="scientific">Bdellovibrio bacteriovorus (strain ATCC 15356 / DSM 50701 / NCIMB 9529 / HD100)</name>
    <dbReference type="NCBI Taxonomy" id="264462"/>
    <lineage>
        <taxon>Bacteria</taxon>
        <taxon>Pseudomonadati</taxon>
        <taxon>Bdellovibrionota</taxon>
        <taxon>Bdellovibrionia</taxon>
        <taxon>Bdellovibrionales</taxon>
        <taxon>Pseudobdellovibrionaceae</taxon>
        <taxon>Bdellovibrio</taxon>
    </lineage>
</organism>
<feature type="chain" id="PRO_5004277116" evidence="1">
    <location>
        <begin position="18"/>
        <end position="266"/>
    </location>
</feature>
<keyword evidence="1" id="KW-0732">Signal</keyword>
<dbReference type="KEGG" id="bba:Bd0962"/>
<dbReference type="Proteomes" id="UP000008080">
    <property type="component" value="Chromosome"/>
</dbReference>
<proteinExistence type="predicted"/>
<evidence type="ECO:0000313" key="2">
    <source>
        <dbReference type="EMBL" id="CAE78900.1"/>
    </source>
</evidence>
<gene>
    <name evidence="2" type="ordered locus">Bd0962</name>
</gene>